<dbReference type="EMBL" id="FRDF01000010">
    <property type="protein sequence ID" value="SHN59241.1"/>
    <property type="molecule type" value="Genomic_DNA"/>
</dbReference>
<proteinExistence type="predicted"/>
<dbReference type="Gene3D" id="2.60.40.2420">
    <property type="match status" value="1"/>
</dbReference>
<protein>
    <recommendedName>
        <fullName evidence="4">Curli assembly protein CsgC</fullName>
    </recommendedName>
</protein>
<dbReference type="InterPro" id="IPR047726">
    <property type="entry name" value="CsgH_dom"/>
</dbReference>
<dbReference type="RefSeq" id="WP_072674619.1">
    <property type="nucleotide sequence ID" value="NZ_FRDF01000010.1"/>
</dbReference>
<evidence type="ECO:0008006" key="4">
    <source>
        <dbReference type="Google" id="ProtNLM"/>
    </source>
</evidence>
<dbReference type="AlphaFoldDB" id="A0A1M7SL83"/>
<name>A0A1M7SL83_9SPHN</name>
<evidence type="ECO:0000256" key="1">
    <source>
        <dbReference type="SAM" id="SignalP"/>
    </source>
</evidence>
<keyword evidence="1" id="KW-0732">Signal</keyword>
<dbReference type="Proteomes" id="UP000184391">
    <property type="component" value="Unassembled WGS sequence"/>
</dbReference>
<organism evidence="2 3">
    <name type="scientific">Erythrobacter sanguineus</name>
    <dbReference type="NCBI Taxonomy" id="198312"/>
    <lineage>
        <taxon>Bacteria</taxon>
        <taxon>Pseudomonadati</taxon>
        <taxon>Pseudomonadota</taxon>
        <taxon>Alphaproteobacteria</taxon>
        <taxon>Sphingomonadales</taxon>
        <taxon>Erythrobacteraceae</taxon>
        <taxon>Erythrobacter/Porphyrobacter group</taxon>
        <taxon>Erythrobacter</taxon>
    </lineage>
</organism>
<sequence length="118" mass="12739">MILPSCLAALLLPFASSTVPAMSDLPDALTLEVRQQGDTLEIQLIGDSPRTQQVSYLLEVTGQSSSRHRGKTTLAAHARTVLSTVRTTPGKSWCVRLLAEEEGREPYEILEGSCDAEG</sequence>
<feature type="chain" id="PRO_5013020410" description="Curli assembly protein CsgC" evidence="1">
    <location>
        <begin position="22"/>
        <end position="118"/>
    </location>
</feature>
<evidence type="ECO:0000313" key="2">
    <source>
        <dbReference type="EMBL" id="SHN59241.1"/>
    </source>
</evidence>
<gene>
    <name evidence="2" type="ORF">SAMN02745193_01958</name>
</gene>
<accession>A0A1M7SL83</accession>
<feature type="signal peptide" evidence="1">
    <location>
        <begin position="1"/>
        <end position="21"/>
    </location>
</feature>
<keyword evidence="3" id="KW-1185">Reference proteome</keyword>
<dbReference type="NCBIfam" id="NF041112">
    <property type="entry name" value="chap_CsgH_alph"/>
    <property type="match status" value="1"/>
</dbReference>
<dbReference type="InterPro" id="IPR053722">
    <property type="entry name" value="Curli_assembly_CsgC/AgfC"/>
</dbReference>
<reference evidence="3" key="1">
    <citation type="submission" date="2016-12" db="EMBL/GenBank/DDBJ databases">
        <authorList>
            <person name="Varghese N."/>
            <person name="Submissions S."/>
        </authorList>
    </citation>
    <scope>NUCLEOTIDE SEQUENCE [LARGE SCALE GENOMIC DNA]</scope>
    <source>
        <strain evidence="3">DSM 11032</strain>
    </source>
</reference>
<dbReference type="STRING" id="198312.SAMN02745193_01958"/>
<evidence type="ECO:0000313" key="3">
    <source>
        <dbReference type="Proteomes" id="UP000184391"/>
    </source>
</evidence>